<feature type="domain" description="Mce/MlaD" evidence="2">
    <location>
        <begin position="32"/>
        <end position="111"/>
    </location>
</feature>
<gene>
    <name evidence="4" type="ORF">ACFSCY_05375</name>
</gene>
<proteinExistence type="predicted"/>
<feature type="region of interest" description="Disordered" evidence="1">
    <location>
        <begin position="320"/>
        <end position="378"/>
    </location>
</feature>
<name>A0ABW4FFW0_9PSEU</name>
<evidence type="ECO:0000259" key="2">
    <source>
        <dbReference type="Pfam" id="PF02470"/>
    </source>
</evidence>
<dbReference type="Pfam" id="PF02470">
    <property type="entry name" value="MlaD"/>
    <property type="match status" value="1"/>
</dbReference>
<dbReference type="InterPro" id="IPR003399">
    <property type="entry name" value="Mce/MlaD"/>
</dbReference>
<dbReference type="EMBL" id="JBHUCP010000003">
    <property type="protein sequence ID" value="MFD1528867.1"/>
    <property type="molecule type" value="Genomic_DNA"/>
</dbReference>
<feature type="compositionally biased region" description="Basic and acidic residues" evidence="1">
    <location>
        <begin position="327"/>
        <end position="337"/>
    </location>
</feature>
<evidence type="ECO:0000313" key="5">
    <source>
        <dbReference type="Proteomes" id="UP001597145"/>
    </source>
</evidence>
<reference evidence="5" key="1">
    <citation type="journal article" date="2019" name="Int. J. Syst. Evol. Microbiol.">
        <title>The Global Catalogue of Microorganisms (GCM) 10K type strain sequencing project: providing services to taxonomists for standard genome sequencing and annotation.</title>
        <authorList>
            <consortium name="The Broad Institute Genomics Platform"/>
            <consortium name="The Broad Institute Genome Sequencing Center for Infectious Disease"/>
            <person name="Wu L."/>
            <person name="Ma J."/>
        </authorList>
    </citation>
    <scope>NUCLEOTIDE SEQUENCE [LARGE SCALE GENOMIC DNA]</scope>
    <source>
        <strain evidence="5">JCM 12165</strain>
    </source>
</reference>
<dbReference type="RefSeq" id="WP_343984900.1">
    <property type="nucleotide sequence ID" value="NZ_BAAAJG010000025.1"/>
</dbReference>
<dbReference type="InterPro" id="IPR005693">
    <property type="entry name" value="Mce"/>
</dbReference>
<evidence type="ECO:0000313" key="4">
    <source>
        <dbReference type="EMBL" id="MFD1528867.1"/>
    </source>
</evidence>
<keyword evidence="5" id="KW-1185">Reference proteome</keyword>
<comment type="caution">
    <text evidence="4">The sequence shown here is derived from an EMBL/GenBank/DDBJ whole genome shotgun (WGS) entry which is preliminary data.</text>
</comment>
<dbReference type="InterPro" id="IPR052336">
    <property type="entry name" value="MlaD_Phospholipid_Transporter"/>
</dbReference>
<dbReference type="PANTHER" id="PTHR33371:SF19">
    <property type="entry name" value="MCE-FAMILY PROTEIN MCE4A"/>
    <property type="match status" value="1"/>
</dbReference>
<evidence type="ECO:0000259" key="3">
    <source>
        <dbReference type="Pfam" id="PF11887"/>
    </source>
</evidence>
<evidence type="ECO:0000256" key="1">
    <source>
        <dbReference type="SAM" id="MobiDB-lite"/>
    </source>
</evidence>
<accession>A0ABW4FFW0</accession>
<dbReference type="NCBIfam" id="TIGR00996">
    <property type="entry name" value="Mtu_fam_mce"/>
    <property type="match status" value="1"/>
</dbReference>
<feature type="domain" description="Mammalian cell entry C-terminal" evidence="3">
    <location>
        <begin position="117"/>
        <end position="337"/>
    </location>
</feature>
<dbReference type="Proteomes" id="UP001597145">
    <property type="component" value="Unassembled WGS sequence"/>
</dbReference>
<dbReference type="InterPro" id="IPR024516">
    <property type="entry name" value="Mce_C"/>
</dbReference>
<dbReference type="Pfam" id="PF11887">
    <property type="entry name" value="Mce4_CUP1"/>
    <property type="match status" value="1"/>
</dbReference>
<sequence length="439" mass="46476">MIKKRLQGLLFVVVLLGMAGLAVGQYAGAFDRGVPVTLEVDRVGNQLAERADVKIRGLRVGQVESISTDATHATVQLSIEPDKVDLIPANVAARLIPKTLFGERYVSLVPPAGSQAPPLAAGDVIPLDRSDAAREVERVLDGLLPLLQAVEPQDLATTLGALSQALAGRGENLGQTLVRLQELTGGLRPAIPDLQADITQLADFAGNVNSAAPDLLNALDDFSATSRTIVEQRQQLHDLLSGVTSASDDLRSFLAANRGNLIALADTSRPSLESLARYSPEFPCLLNQLAGIVPRIDKAFGAGTPEPGLHITLEIVNPQGKYMPNQDEPRYLDDRGPRCYPILPLGPEQPADGPFRDGTAQDRQPPVGTPGGNPEKFGAETYGTYPSSYTGMGVPNSPGEQQVIAELLAVQDGTSPAAVPAWSSMLVGPLYRGTEVTLT</sequence>
<dbReference type="PANTHER" id="PTHR33371">
    <property type="entry name" value="INTERMEMBRANE PHOSPHOLIPID TRANSPORT SYSTEM BINDING PROTEIN MLAD-RELATED"/>
    <property type="match status" value="1"/>
</dbReference>
<protein>
    <submittedName>
        <fullName evidence="4">MCE family protein</fullName>
    </submittedName>
</protein>
<organism evidence="4 5">
    <name type="scientific">Pseudonocardia aurantiaca</name>
    <dbReference type="NCBI Taxonomy" id="75290"/>
    <lineage>
        <taxon>Bacteria</taxon>
        <taxon>Bacillati</taxon>
        <taxon>Actinomycetota</taxon>
        <taxon>Actinomycetes</taxon>
        <taxon>Pseudonocardiales</taxon>
        <taxon>Pseudonocardiaceae</taxon>
        <taxon>Pseudonocardia</taxon>
    </lineage>
</organism>